<proteinExistence type="predicted"/>
<dbReference type="RefSeq" id="WP_150005378.1">
    <property type="nucleotide sequence ID" value="NZ_BMOV01000004.1"/>
</dbReference>
<comment type="caution">
    <text evidence="1">The sequence shown here is derived from an EMBL/GenBank/DDBJ whole genome shotgun (WGS) entry which is preliminary data.</text>
</comment>
<evidence type="ECO:0000313" key="1">
    <source>
        <dbReference type="EMBL" id="GGO10559.1"/>
    </source>
</evidence>
<dbReference type="SUPFAM" id="SSF53756">
    <property type="entry name" value="UDP-Glycosyltransferase/glycogen phosphorylase"/>
    <property type="match status" value="1"/>
</dbReference>
<sequence length="396" mass="44856">MRFGFLFNHYAGHQILHAAPIAFELSRAYPQHQVEIFVLGAALRSVVDRVAQRYPGHKVRVHMVEVPLYARLIDPVIKPFAFAKKQAVLDANKALFADFDVLVVPEKTSLKLKREPGLEHLKIVYTHHGAGDRAEAYYPELAQFDLVLAPGPKIADRLLASGLVKPENCAIVGYPKFSVIQSLGAPYPRLPSGRKTVLYNPHYSRRESSWPTMGRAVLEYFRQSDRYNLIFAPHVLLYQRWFRHRARPLGRWRAVPHMHLDTGSDAVLDMTYMDGADIYLGDVSSQIYEFLHRPRPAIFLDARGLEGWQDDDSFKMWHAGDVVRSMADLSKALAEADALHGHYLPMQKSLFQETFDLTDRPSERRAADAIVDHFANGTKYGKGVGADAEEKNKEPA</sequence>
<dbReference type="Proteomes" id="UP000602381">
    <property type="component" value="Unassembled WGS sequence"/>
</dbReference>
<accession>A0ABQ2LCN9</accession>
<reference evidence="2" key="1">
    <citation type="journal article" date="2019" name="Int. J. Syst. Evol. Microbiol.">
        <title>The Global Catalogue of Microorganisms (GCM) 10K type strain sequencing project: providing services to taxonomists for standard genome sequencing and annotation.</title>
        <authorList>
            <consortium name="The Broad Institute Genomics Platform"/>
            <consortium name="The Broad Institute Genome Sequencing Center for Infectious Disease"/>
            <person name="Wu L."/>
            <person name="Ma J."/>
        </authorList>
    </citation>
    <scope>NUCLEOTIDE SEQUENCE [LARGE SCALE GENOMIC DNA]</scope>
    <source>
        <strain evidence="2">JCM 17843</strain>
    </source>
</reference>
<organism evidence="1 2">
    <name type="scientific">Iodidimonas muriae</name>
    <dbReference type="NCBI Taxonomy" id="261467"/>
    <lineage>
        <taxon>Bacteria</taxon>
        <taxon>Pseudomonadati</taxon>
        <taxon>Pseudomonadota</taxon>
        <taxon>Alphaproteobacteria</taxon>
        <taxon>Iodidimonadales</taxon>
        <taxon>Iodidimonadaceae</taxon>
        <taxon>Iodidimonas</taxon>
    </lineage>
</organism>
<dbReference type="Gene3D" id="3.40.50.12580">
    <property type="match status" value="1"/>
</dbReference>
<protein>
    <submittedName>
        <fullName evidence="1">Glycerophosphotransferase</fullName>
    </submittedName>
</protein>
<gene>
    <name evidence="1" type="ORF">GCM10007972_13480</name>
</gene>
<evidence type="ECO:0000313" key="2">
    <source>
        <dbReference type="Proteomes" id="UP000602381"/>
    </source>
</evidence>
<name>A0ABQ2LCN9_9PROT</name>
<keyword evidence="2" id="KW-1185">Reference proteome</keyword>
<dbReference type="EMBL" id="BMOV01000004">
    <property type="protein sequence ID" value="GGO10559.1"/>
    <property type="molecule type" value="Genomic_DNA"/>
</dbReference>
<dbReference type="InterPro" id="IPR043148">
    <property type="entry name" value="TagF_C"/>
</dbReference>